<dbReference type="EMBL" id="LGST01000017">
    <property type="protein sequence ID" value="KNE00666.1"/>
    <property type="molecule type" value="Genomic_DNA"/>
</dbReference>
<dbReference type="VEuPathDB" id="FungiDB:CJJ07_001143"/>
<protein>
    <recommendedName>
        <fullName evidence="5">Mitotic checkpoint protein BUB3</fullName>
    </recommendedName>
</protein>
<dbReference type="Pfam" id="PF00400">
    <property type="entry name" value="WD40"/>
    <property type="match status" value="1"/>
</dbReference>
<reference evidence="4" key="1">
    <citation type="journal article" date="2015" name="BMC Genomics">
        <title>Draft genome of a commonly misdiagnosed multidrug resistant pathogen Candida auris.</title>
        <authorList>
            <person name="Chatterjee S."/>
            <person name="Alampalli S.V."/>
            <person name="Nageshan R.K."/>
            <person name="Chettiar S.T."/>
            <person name="Joshi S."/>
            <person name="Tatu U.S."/>
        </authorList>
    </citation>
    <scope>NUCLEOTIDE SEQUENCE [LARGE SCALE GENOMIC DNA]</scope>
    <source>
        <strain evidence="4">6684</strain>
    </source>
</reference>
<gene>
    <name evidence="3" type="ORF">QG37_02196</name>
</gene>
<name>A0A0L0P3R4_CANAR</name>
<dbReference type="InterPro" id="IPR036322">
    <property type="entry name" value="WD40_repeat_dom_sf"/>
</dbReference>
<dbReference type="VEuPathDB" id="FungiDB:QG37_02196"/>
<evidence type="ECO:0000313" key="4">
    <source>
        <dbReference type="Proteomes" id="UP000037122"/>
    </source>
</evidence>
<dbReference type="VEuPathDB" id="FungiDB:CJI97_003010"/>
<dbReference type="VEuPathDB" id="FungiDB:CJI96_0000772"/>
<evidence type="ECO:0000256" key="1">
    <source>
        <dbReference type="ARBA" id="ARBA00022574"/>
    </source>
</evidence>
<proteinExistence type="predicted"/>
<keyword evidence="2" id="KW-0677">Repeat</keyword>
<dbReference type="SMART" id="SM00320">
    <property type="entry name" value="WD40"/>
    <property type="match status" value="2"/>
</dbReference>
<organism evidence="3 4">
    <name type="scientific">Candidozyma auris</name>
    <name type="common">Yeast</name>
    <name type="synonym">Candida auris</name>
    <dbReference type="NCBI Taxonomy" id="498019"/>
    <lineage>
        <taxon>Eukaryota</taxon>
        <taxon>Fungi</taxon>
        <taxon>Dikarya</taxon>
        <taxon>Ascomycota</taxon>
        <taxon>Saccharomycotina</taxon>
        <taxon>Pichiomycetes</taxon>
        <taxon>Metschnikowiaceae</taxon>
        <taxon>Candidozyma</taxon>
    </lineage>
</organism>
<sequence length="287" mass="32992">MGVAHSEHTTYAGCWDGTVRQFDYENTRMTSPIVTTQVRDTSSLITHIQFADTNLMIFTTIDGLIYYYDPRLRRIVDKHDCSSKLFAMDSLPQILTVGLADNQVQLYDLRKRESPWQCRTSGLKYQMTSIRQFPSEAGYAVSGIDGRVCIDYNDLLEEAQLLKYAFKCHREKDKESHTDTVYPVTNLRFHKQYNSLFTTGGDGHICVWDWVRRRRMRQFPKIAENLAISHFDISYDGSLMAVGLSDDAYLRLSDTDAPFIPKSGKVFFKRIEAMECKPKESNSQVAS</sequence>
<dbReference type="Proteomes" id="UP000037122">
    <property type="component" value="Unassembled WGS sequence"/>
</dbReference>
<evidence type="ECO:0000256" key="2">
    <source>
        <dbReference type="ARBA" id="ARBA00022737"/>
    </source>
</evidence>
<dbReference type="AlphaFoldDB" id="A0A0L0P3R4"/>
<dbReference type="VEuPathDB" id="FungiDB:CJJ09_001163"/>
<dbReference type="InterPro" id="IPR001680">
    <property type="entry name" value="WD40_rpt"/>
</dbReference>
<dbReference type="Gene3D" id="2.130.10.10">
    <property type="entry name" value="YVTN repeat-like/Quinoprotein amine dehydrogenase"/>
    <property type="match status" value="1"/>
</dbReference>
<comment type="caution">
    <text evidence="3">The sequence shown here is derived from an EMBL/GenBank/DDBJ whole genome shotgun (WGS) entry which is preliminary data.</text>
</comment>
<dbReference type="PANTHER" id="PTHR10971">
    <property type="entry name" value="MRNA EXPORT FACTOR AND BUB3"/>
    <property type="match status" value="1"/>
</dbReference>
<keyword evidence="1" id="KW-0853">WD repeat</keyword>
<evidence type="ECO:0008006" key="5">
    <source>
        <dbReference type="Google" id="ProtNLM"/>
    </source>
</evidence>
<dbReference type="InterPro" id="IPR015943">
    <property type="entry name" value="WD40/YVTN_repeat-like_dom_sf"/>
</dbReference>
<evidence type="ECO:0000313" key="3">
    <source>
        <dbReference type="EMBL" id="KNE00666.1"/>
    </source>
</evidence>
<dbReference type="VEuPathDB" id="FungiDB:B9J08_002937"/>
<accession>A0A0L0P3R4</accession>
<dbReference type="SUPFAM" id="SSF50978">
    <property type="entry name" value="WD40 repeat-like"/>
    <property type="match status" value="1"/>
</dbReference>